<dbReference type="InterPro" id="IPR015421">
    <property type="entry name" value="PyrdxlP-dep_Trfase_major"/>
</dbReference>
<protein>
    <submittedName>
        <fullName evidence="8">Lysine decarboxylase</fullName>
    </submittedName>
</protein>
<evidence type="ECO:0000313" key="8">
    <source>
        <dbReference type="EMBL" id="GKX32221.1"/>
    </source>
</evidence>
<evidence type="ECO:0000256" key="3">
    <source>
        <dbReference type="ARBA" id="ARBA00022793"/>
    </source>
</evidence>
<accession>A0A9W6DGE5</accession>
<evidence type="ECO:0000259" key="7">
    <source>
        <dbReference type="Pfam" id="PF03711"/>
    </source>
</evidence>
<dbReference type="Pfam" id="PF01276">
    <property type="entry name" value="OKR_DC_1"/>
    <property type="match status" value="1"/>
</dbReference>
<dbReference type="Gene3D" id="3.90.105.10">
    <property type="entry name" value="Molybdopterin biosynthesis moea protein, domain 2"/>
    <property type="match status" value="1"/>
</dbReference>
<dbReference type="InterPro" id="IPR036633">
    <property type="entry name" value="Prn/Lys/Arg_de-COase_C_sf"/>
</dbReference>
<evidence type="ECO:0000259" key="6">
    <source>
        <dbReference type="Pfam" id="PF01276"/>
    </source>
</evidence>
<evidence type="ECO:0000256" key="5">
    <source>
        <dbReference type="ARBA" id="ARBA00023239"/>
    </source>
</evidence>
<organism evidence="8 9">
    <name type="scientific">Vallitalea longa</name>
    <dbReference type="NCBI Taxonomy" id="2936439"/>
    <lineage>
        <taxon>Bacteria</taxon>
        <taxon>Bacillati</taxon>
        <taxon>Bacillota</taxon>
        <taxon>Clostridia</taxon>
        <taxon>Lachnospirales</taxon>
        <taxon>Vallitaleaceae</taxon>
        <taxon>Vallitalea</taxon>
    </lineage>
</organism>
<comment type="caution">
    <text evidence="8">The sequence shown here is derived from an EMBL/GenBank/DDBJ whole genome shotgun (WGS) entry which is preliminary data.</text>
</comment>
<keyword evidence="9" id="KW-1185">Reference proteome</keyword>
<sequence>MKNTLYNQLLKYRNNIYPFHMPGHKLGKKIKFRNMAKIDVTEVKGTDNLHNPCGIIEKAQEKAAKTFGADKTYFLVNGSTGGIISAISSICEEKDQILIARNSHKSVYNAILINNLEPIYIYPQILNKNGLIGGISPDDLEQKIKENSMIKLVVITSPTYEGFISDIRKISDIVHKYNKILMVDEAHGSHFKFNDYFPKTSLELGVDIVIQSAHKTLPSLTQSAMLHIKSDKIDSRKLQNALSIFQTSSPSYILMTSLDDCRDMIDTKGSKLFARYVHNLKDCRYKLKTQLTNLELIDQEVIGNKYIFDMDCSKIVIDCTETDITGTRLDEILRNKYNIQVELSGINHIIAMTSICDGKSGFRKLVKALVEIDSKLRKNHIINNKYDIIYNTQTCYNPKEASTKNKYKIQLENAAGRISGDFVIPFPPGIPLIIPGEVITTENINLINEYTDIGIEIMGLDDKKNKTINIIDEV</sequence>
<dbReference type="Gene3D" id="3.40.640.10">
    <property type="entry name" value="Type I PLP-dependent aspartate aminotransferase-like (Major domain)"/>
    <property type="match status" value="1"/>
</dbReference>
<dbReference type="InterPro" id="IPR052357">
    <property type="entry name" value="Orn_Lys_Arg_decarboxylase-I"/>
</dbReference>
<dbReference type="GO" id="GO:0016831">
    <property type="term" value="F:carboxy-lyase activity"/>
    <property type="evidence" value="ECO:0007669"/>
    <property type="project" value="UniProtKB-KW"/>
</dbReference>
<evidence type="ECO:0000256" key="1">
    <source>
        <dbReference type="ARBA" id="ARBA00001933"/>
    </source>
</evidence>
<feature type="domain" description="Orn/Lys/Arg decarboxylase C-terminal" evidence="7">
    <location>
        <begin position="362"/>
        <end position="446"/>
    </location>
</feature>
<gene>
    <name evidence="8" type="ORF">SH1V18_47010</name>
</gene>
<dbReference type="EMBL" id="BRLB01000029">
    <property type="protein sequence ID" value="GKX32221.1"/>
    <property type="molecule type" value="Genomic_DNA"/>
</dbReference>
<dbReference type="Pfam" id="PF03711">
    <property type="entry name" value="OKR_DC_1_C"/>
    <property type="match status" value="1"/>
</dbReference>
<dbReference type="PANTHER" id="PTHR43277:SF4">
    <property type="entry name" value="ARGININE DECARBOXYLASE"/>
    <property type="match status" value="1"/>
</dbReference>
<name>A0A9W6DGE5_9FIRM</name>
<dbReference type="RefSeq" id="WP_281819676.1">
    <property type="nucleotide sequence ID" value="NZ_BRLB01000029.1"/>
</dbReference>
<dbReference type="AlphaFoldDB" id="A0A9W6DGE5"/>
<dbReference type="PANTHER" id="PTHR43277">
    <property type="entry name" value="ARGININE DECARBOXYLASE"/>
    <property type="match status" value="1"/>
</dbReference>
<evidence type="ECO:0000256" key="2">
    <source>
        <dbReference type="ARBA" id="ARBA00010671"/>
    </source>
</evidence>
<dbReference type="SUPFAM" id="SSF55904">
    <property type="entry name" value="Ornithine decarboxylase C-terminal domain"/>
    <property type="match status" value="1"/>
</dbReference>
<evidence type="ECO:0000313" key="9">
    <source>
        <dbReference type="Proteomes" id="UP001144256"/>
    </source>
</evidence>
<proteinExistence type="inferred from homology"/>
<dbReference type="SUPFAM" id="SSF53383">
    <property type="entry name" value="PLP-dependent transferases"/>
    <property type="match status" value="1"/>
</dbReference>
<reference evidence="8" key="1">
    <citation type="submission" date="2022-06" db="EMBL/GenBank/DDBJ databases">
        <title>Vallitalea longa sp. nov., an anaerobic bacterium isolated from marine sediment.</title>
        <authorList>
            <person name="Hirano S."/>
            <person name="Terahara T."/>
            <person name="Mori K."/>
            <person name="Hamada M."/>
            <person name="Matsumoto R."/>
            <person name="Kobayashi T."/>
        </authorList>
    </citation>
    <scope>NUCLEOTIDE SEQUENCE</scope>
    <source>
        <strain evidence="8">SH18-1</strain>
    </source>
</reference>
<dbReference type="InterPro" id="IPR008286">
    <property type="entry name" value="Prn/Lys/Arg_de-COase_C"/>
</dbReference>
<keyword evidence="5" id="KW-0456">Lyase</keyword>
<dbReference type="InterPro" id="IPR015424">
    <property type="entry name" value="PyrdxlP-dep_Trfase"/>
</dbReference>
<comment type="cofactor">
    <cofactor evidence="1">
        <name>pyridoxal 5'-phosphate</name>
        <dbReference type="ChEBI" id="CHEBI:597326"/>
    </cofactor>
</comment>
<evidence type="ECO:0000256" key="4">
    <source>
        <dbReference type="ARBA" id="ARBA00022898"/>
    </source>
</evidence>
<feature type="domain" description="Orn/Lys/Arg decarboxylases family 1 pyridoxal-P attachment site" evidence="6">
    <location>
        <begin position="5"/>
        <end position="312"/>
    </location>
</feature>
<comment type="similarity">
    <text evidence="2">Belongs to the Orn/Lys/Arg decarboxylase class-I family.</text>
</comment>
<keyword evidence="4" id="KW-0663">Pyridoxal phosphate</keyword>
<keyword evidence="3" id="KW-0210">Decarboxylase</keyword>
<dbReference type="Proteomes" id="UP001144256">
    <property type="component" value="Unassembled WGS sequence"/>
</dbReference>
<dbReference type="InterPro" id="IPR000310">
    <property type="entry name" value="Orn/Lys/Arg_deCO2ase_major_dom"/>
</dbReference>